<dbReference type="RefSeq" id="WP_310137796.1">
    <property type="nucleotide sequence ID" value="NZ_JAVDTR010000003.1"/>
</dbReference>
<evidence type="ECO:0000313" key="1">
    <source>
        <dbReference type="EMBL" id="MDR6723072.1"/>
    </source>
</evidence>
<dbReference type="SUPFAM" id="SSF160104">
    <property type="entry name" value="Acetoacetate decarboxylase-like"/>
    <property type="match status" value="1"/>
</dbReference>
<dbReference type="AlphaFoldDB" id="A0AAP5GZC2"/>
<dbReference type="InterPro" id="IPR023375">
    <property type="entry name" value="ADC_dom_sf"/>
</dbReference>
<dbReference type="Proteomes" id="UP001254832">
    <property type="component" value="Unassembled WGS sequence"/>
</dbReference>
<sequence length="219" mass="24228">MNHYPAPWQLQGSGYILIYRFTKEFVAQHGRVPAFLEGQFSGGLGSVMLVNYESSDAGPYGELLFIPGKFQHQGRKLNTISKIYVSTSDSVDNGWENWGIPKELAAFSFQKLASGKEHVQVSQSGVSIADLTLSAFGPSFPVNTRLLPFPLVQQHQQQLYYTQFSGKGKGRLAKIDELSINAALFPDISLCKPWAVLKVDPFAITFPVATKKKNPLAPY</sequence>
<accession>A0AAP5GZC2</accession>
<dbReference type="Gene3D" id="2.40.400.10">
    <property type="entry name" value="Acetoacetate decarboxylase-like"/>
    <property type="match status" value="1"/>
</dbReference>
<proteinExistence type="predicted"/>
<dbReference type="InterPro" id="IPR010451">
    <property type="entry name" value="Acetoacetate_decarboxylase"/>
</dbReference>
<dbReference type="GO" id="GO:0016829">
    <property type="term" value="F:lyase activity"/>
    <property type="evidence" value="ECO:0007669"/>
    <property type="project" value="InterPro"/>
</dbReference>
<dbReference type="EMBL" id="JAVDTR010000003">
    <property type="protein sequence ID" value="MDR6723072.1"/>
    <property type="molecule type" value="Genomic_DNA"/>
</dbReference>
<evidence type="ECO:0008006" key="3">
    <source>
        <dbReference type="Google" id="ProtNLM"/>
    </source>
</evidence>
<organism evidence="1 2">
    <name type="scientific">Paenibacillus amylolyticus</name>
    <dbReference type="NCBI Taxonomy" id="1451"/>
    <lineage>
        <taxon>Bacteria</taxon>
        <taxon>Bacillati</taxon>
        <taxon>Bacillota</taxon>
        <taxon>Bacilli</taxon>
        <taxon>Bacillales</taxon>
        <taxon>Paenibacillaceae</taxon>
        <taxon>Paenibacillus</taxon>
    </lineage>
</organism>
<dbReference type="PANTHER" id="PTHR40518">
    <property type="entry name" value="ACETOACETATE DECARBOXYLASE"/>
    <property type="match status" value="1"/>
</dbReference>
<dbReference type="Pfam" id="PF06314">
    <property type="entry name" value="ADC"/>
    <property type="match status" value="1"/>
</dbReference>
<reference evidence="1" key="1">
    <citation type="submission" date="2023-07" db="EMBL/GenBank/DDBJ databases">
        <title>Sorghum-associated microbial communities from plants grown in Nebraska, USA.</title>
        <authorList>
            <person name="Schachtman D."/>
        </authorList>
    </citation>
    <scope>NUCLEOTIDE SEQUENCE</scope>
    <source>
        <strain evidence="1">BE80</strain>
    </source>
</reference>
<comment type="caution">
    <text evidence="1">The sequence shown here is derived from an EMBL/GenBank/DDBJ whole genome shotgun (WGS) entry which is preliminary data.</text>
</comment>
<protein>
    <recommendedName>
        <fullName evidence="3">Acetoacetate decarboxylase</fullName>
    </recommendedName>
</protein>
<evidence type="ECO:0000313" key="2">
    <source>
        <dbReference type="Proteomes" id="UP001254832"/>
    </source>
</evidence>
<dbReference type="PANTHER" id="PTHR40518:SF1">
    <property type="entry name" value="ACETOACETATE DECARBOXYLASE"/>
    <property type="match status" value="1"/>
</dbReference>
<name>A0AAP5GZC2_PAEAM</name>
<gene>
    <name evidence="1" type="ORF">J2W91_001524</name>
</gene>